<dbReference type="AlphaFoldDB" id="A0A1H5J6P7"/>
<feature type="region of interest" description="Disordered" evidence="1">
    <location>
        <begin position="18"/>
        <end position="65"/>
    </location>
</feature>
<evidence type="ECO:0000256" key="1">
    <source>
        <dbReference type="SAM" id="MobiDB-lite"/>
    </source>
</evidence>
<proteinExistence type="predicted"/>
<organism evidence="2 3">
    <name type="scientific">Jiangella alba</name>
    <dbReference type="NCBI Taxonomy" id="561176"/>
    <lineage>
        <taxon>Bacteria</taxon>
        <taxon>Bacillati</taxon>
        <taxon>Actinomycetota</taxon>
        <taxon>Actinomycetes</taxon>
        <taxon>Jiangellales</taxon>
        <taxon>Jiangellaceae</taxon>
        <taxon>Jiangella</taxon>
    </lineage>
</organism>
<keyword evidence="3" id="KW-1185">Reference proteome</keyword>
<evidence type="ECO:0000313" key="3">
    <source>
        <dbReference type="Proteomes" id="UP000181980"/>
    </source>
</evidence>
<protein>
    <submittedName>
        <fullName evidence="2">Uncharacterized protein</fullName>
    </submittedName>
</protein>
<feature type="compositionally biased region" description="Basic and acidic residues" evidence="1">
    <location>
        <begin position="53"/>
        <end position="65"/>
    </location>
</feature>
<accession>A0A1H5J6P7</accession>
<sequence>MRAGFLSTRSWQGCVKRWRHDRPQRSSDPETSDWLPGYTVGRGGSERRKRSGSRIDVRSPDETHARMDGVSAMAPGSVNPALIEVSIGLQSLGFRKRAGMLFTREVAEGVLGWLGLNRASRHLPAGAVEVNPVVGIRHQGVERLVGELRGEKFHAYQPPTVSTPLGYLMPGSRYRAWILDAVDPAGSAGGLIASVANYALPFMESCSTLTEICRLLDQGPGFEHQLVYRRPAAWQLAGESARSLGLIDTADTDLGDRDDAAAAELRSFIAAFRDRFGINEPG</sequence>
<dbReference type="EMBL" id="FNUC01000003">
    <property type="protein sequence ID" value="SEE47288.1"/>
    <property type="molecule type" value="Genomic_DNA"/>
</dbReference>
<evidence type="ECO:0000313" key="2">
    <source>
        <dbReference type="EMBL" id="SEE47288.1"/>
    </source>
</evidence>
<gene>
    <name evidence="2" type="ORF">SAMN04488561_1434</name>
</gene>
<dbReference type="Proteomes" id="UP000181980">
    <property type="component" value="Unassembled WGS sequence"/>
</dbReference>
<name>A0A1H5J6P7_9ACTN</name>
<reference evidence="3" key="1">
    <citation type="submission" date="2016-10" db="EMBL/GenBank/DDBJ databases">
        <authorList>
            <person name="Varghese N."/>
            <person name="Submissions S."/>
        </authorList>
    </citation>
    <scope>NUCLEOTIDE SEQUENCE [LARGE SCALE GENOMIC DNA]</scope>
    <source>
        <strain evidence="3">DSM 45237</strain>
    </source>
</reference>